<name>A0A7H9BPN2_PARPN</name>
<evidence type="ECO:0000313" key="3">
    <source>
        <dbReference type="Proteomes" id="UP000509322"/>
    </source>
</evidence>
<evidence type="ECO:0000313" key="2">
    <source>
        <dbReference type="EMBL" id="QLH13192.1"/>
    </source>
</evidence>
<proteinExistence type="predicted"/>
<sequence length="171" mass="19526">MGDDPDFLLLYDLAPLAKRAALLETFFVHPDERRGFQHIVDDPLLRARLEFEFKQTVPFESFHLLVDTGFARPADEFRRRSKLACGRVLPNAVATDRMRDKPPVVPGLWDVHRFLASCARCHRRSAKNPKWPQIPIRNHRCGDTLHPGGAGTLPGRNHRPPPIPRLFDPTV</sequence>
<dbReference type="Proteomes" id="UP000509322">
    <property type="component" value="Chromosome 1"/>
</dbReference>
<dbReference type="AlphaFoldDB" id="A0A7H9BPN2"/>
<organism evidence="2 3">
    <name type="scientific">Paracoccus pantotrophus</name>
    <name type="common">Thiosphaera pantotropha</name>
    <dbReference type="NCBI Taxonomy" id="82367"/>
    <lineage>
        <taxon>Bacteria</taxon>
        <taxon>Pseudomonadati</taxon>
        <taxon>Pseudomonadota</taxon>
        <taxon>Alphaproteobacteria</taxon>
        <taxon>Rhodobacterales</taxon>
        <taxon>Paracoccaceae</taxon>
        <taxon>Paracoccus</taxon>
    </lineage>
</organism>
<dbReference type="EMBL" id="CP058689">
    <property type="protein sequence ID" value="QLH13192.1"/>
    <property type="molecule type" value="Genomic_DNA"/>
</dbReference>
<dbReference type="RefSeq" id="WP_179921563.1">
    <property type="nucleotide sequence ID" value="NZ_CP058689.1"/>
</dbReference>
<evidence type="ECO:0000256" key="1">
    <source>
        <dbReference type="SAM" id="MobiDB-lite"/>
    </source>
</evidence>
<accession>A0A7H9BPN2</accession>
<protein>
    <submittedName>
        <fullName evidence="2">Uncharacterized protein</fullName>
    </submittedName>
</protein>
<reference evidence="2 3" key="1">
    <citation type="submission" date="2020-07" db="EMBL/GenBank/DDBJ databases">
        <title>The complete genome of Paracoccus pantotrophus ACCC 10489.</title>
        <authorList>
            <person name="Si Y."/>
        </authorList>
    </citation>
    <scope>NUCLEOTIDE SEQUENCE [LARGE SCALE GENOMIC DNA]</scope>
    <source>
        <strain evidence="2 3">ACCC10489</strain>
    </source>
</reference>
<gene>
    <name evidence="2" type="ORF">HYQ43_02540</name>
</gene>
<feature type="region of interest" description="Disordered" evidence="1">
    <location>
        <begin position="146"/>
        <end position="171"/>
    </location>
</feature>